<evidence type="ECO:0000256" key="2">
    <source>
        <dbReference type="ARBA" id="ARBA00023015"/>
    </source>
</evidence>
<keyword evidence="1" id="KW-0479">Metal-binding</keyword>
<name>A0A2T5LL33_9EURO</name>
<dbReference type="GO" id="GO:0006351">
    <property type="term" value="P:DNA-templated transcription"/>
    <property type="evidence" value="ECO:0007669"/>
    <property type="project" value="InterPro"/>
</dbReference>
<reference evidence="7 8" key="1">
    <citation type="journal article" date="2018" name="Proc. Natl. Acad. Sci. U.S.A.">
        <title>Linking secondary metabolites to gene clusters through genome sequencing of six diverse Aspergillus species.</title>
        <authorList>
            <person name="Kaerboelling I."/>
            <person name="Vesth T.C."/>
            <person name="Frisvad J.C."/>
            <person name="Nybo J.L."/>
            <person name="Theobald S."/>
            <person name="Kuo A."/>
            <person name="Bowyer P."/>
            <person name="Matsuda Y."/>
            <person name="Mondo S."/>
            <person name="Lyhne E.K."/>
            <person name="Kogle M.E."/>
            <person name="Clum A."/>
            <person name="Lipzen A."/>
            <person name="Salamov A."/>
            <person name="Ngan C.Y."/>
            <person name="Daum C."/>
            <person name="Chiniquy J."/>
            <person name="Barry K."/>
            <person name="LaButti K."/>
            <person name="Haridas S."/>
            <person name="Simmons B.A."/>
            <person name="Magnuson J.K."/>
            <person name="Mortensen U.H."/>
            <person name="Larsen T.O."/>
            <person name="Grigoriev I.V."/>
            <person name="Baker S.E."/>
            <person name="Andersen M.R."/>
        </authorList>
    </citation>
    <scope>NUCLEOTIDE SEQUENCE [LARGE SCALE GENOMIC DNA]</scope>
    <source>
        <strain evidence="7 8">IBT 24754</strain>
    </source>
</reference>
<evidence type="ECO:0000256" key="4">
    <source>
        <dbReference type="ARBA" id="ARBA00023163"/>
    </source>
</evidence>
<sequence>MQENNTSPSRPSSLACIPCRRRHLKCDAIMPVCTRCQTTNTECRYVRSRRGLRSKHGRHASSHLLDDDISLFSTDLFSGWLNLNPGTLPSDLDIQAAQALFQPLDVPTTLEIPPLAIPGDDALITLTEPEFTATATPGSIRSEMAYDPMIQLYYQNFHPSHPLLLPKKSLCSPLCQMIPPYIFAIMRYIGAHYYPEPAFKQTYRQQAYGVLSEQTSRDPFKVQALLLLAIIDHSHCHEESGHRLIQEAVNLALDIKMNRSWFAREHSHGYTVLEESWRRTYWELYVVDGLFAATREQNLFQLYHQRADVRLPCAEKMYNSCDSVSPTRQTLDDLLNDWTLEPTATGQSFSSFAYRINAVRNLGMALESTRSLELNLESQREIIDARLASSLMTLPPLQGEGYDSSSHDEMIFQAQMALYLALIYLHHPHSSIRFASFSTPPPCTRLKASRDTRAPNATEALAPNANANPNFDLHSHKLLRAADLLSSLATLPSSIQFRSPFFTCALAICVVVHTAAGLVASGPGKRESLKVRVQLGIGALNALGKVWPLARSVRQQMLDMYQEVQTAQR</sequence>
<dbReference type="SUPFAM" id="SSF57701">
    <property type="entry name" value="Zn2/Cys6 DNA-binding domain"/>
    <property type="match status" value="1"/>
</dbReference>
<dbReference type="InterPro" id="IPR001138">
    <property type="entry name" value="Zn2Cys6_DnaBD"/>
</dbReference>
<dbReference type="GO" id="GO:0008270">
    <property type="term" value="F:zinc ion binding"/>
    <property type="evidence" value="ECO:0007669"/>
    <property type="project" value="InterPro"/>
</dbReference>
<organism evidence="7 8">
    <name type="scientific">Aspergillus ochraceoroseus IBT 24754</name>
    <dbReference type="NCBI Taxonomy" id="1392256"/>
    <lineage>
        <taxon>Eukaryota</taxon>
        <taxon>Fungi</taxon>
        <taxon>Dikarya</taxon>
        <taxon>Ascomycota</taxon>
        <taxon>Pezizomycotina</taxon>
        <taxon>Eurotiomycetes</taxon>
        <taxon>Eurotiomycetidae</taxon>
        <taxon>Eurotiales</taxon>
        <taxon>Aspergillaceae</taxon>
        <taxon>Aspergillus</taxon>
        <taxon>Aspergillus subgen. Nidulantes</taxon>
    </lineage>
</organism>
<evidence type="ECO:0000259" key="6">
    <source>
        <dbReference type="PROSITE" id="PS50048"/>
    </source>
</evidence>
<dbReference type="CDD" id="cd00067">
    <property type="entry name" value="GAL4"/>
    <property type="match status" value="1"/>
</dbReference>
<dbReference type="GO" id="GO:0003677">
    <property type="term" value="F:DNA binding"/>
    <property type="evidence" value="ECO:0007669"/>
    <property type="project" value="UniProtKB-KW"/>
</dbReference>
<keyword evidence="4" id="KW-0804">Transcription</keyword>
<evidence type="ECO:0000256" key="5">
    <source>
        <dbReference type="ARBA" id="ARBA00023242"/>
    </source>
</evidence>
<dbReference type="PROSITE" id="PS50048">
    <property type="entry name" value="ZN2_CY6_FUNGAL_2"/>
    <property type="match status" value="1"/>
</dbReference>
<evidence type="ECO:0000256" key="1">
    <source>
        <dbReference type="ARBA" id="ARBA00022723"/>
    </source>
</evidence>
<dbReference type="PANTHER" id="PTHR47431">
    <property type="entry name" value="ZN(II)2CYS6 TRANSCRIPTION FACTOR (EUROFUNG)-RELATED"/>
    <property type="match status" value="1"/>
</dbReference>
<dbReference type="Pfam" id="PF04082">
    <property type="entry name" value="Fungal_trans"/>
    <property type="match status" value="1"/>
</dbReference>
<dbReference type="Gene3D" id="4.10.240.10">
    <property type="entry name" value="Zn(2)-C6 fungal-type DNA-binding domain"/>
    <property type="match status" value="1"/>
</dbReference>
<dbReference type="EMBL" id="MSFN02000013">
    <property type="protein sequence ID" value="PTU16979.1"/>
    <property type="molecule type" value="Genomic_DNA"/>
</dbReference>
<evidence type="ECO:0000313" key="8">
    <source>
        <dbReference type="Proteomes" id="UP000244073"/>
    </source>
</evidence>
<dbReference type="PANTHER" id="PTHR47431:SF1">
    <property type="entry name" value="ZN(II)2CYS6 TRANSCRIPTION FACTOR (EUROFUNG)"/>
    <property type="match status" value="1"/>
</dbReference>
<evidence type="ECO:0000313" key="7">
    <source>
        <dbReference type="EMBL" id="PTU16979.1"/>
    </source>
</evidence>
<dbReference type="Pfam" id="PF00172">
    <property type="entry name" value="Zn_clus"/>
    <property type="match status" value="1"/>
</dbReference>
<comment type="caution">
    <text evidence="7">The sequence shown here is derived from an EMBL/GenBank/DDBJ whole genome shotgun (WGS) entry which is preliminary data.</text>
</comment>
<dbReference type="Proteomes" id="UP000244073">
    <property type="component" value="Unassembled WGS sequence"/>
</dbReference>
<dbReference type="PROSITE" id="PS00463">
    <property type="entry name" value="ZN2_CY6_FUNGAL_1"/>
    <property type="match status" value="1"/>
</dbReference>
<dbReference type="OrthoDB" id="2399539at2759"/>
<dbReference type="VEuPathDB" id="FungiDB:P175DRAFT_0121964"/>
<dbReference type="SMART" id="SM00066">
    <property type="entry name" value="GAL4"/>
    <property type="match status" value="1"/>
</dbReference>
<keyword evidence="5" id="KW-0539">Nucleus</keyword>
<dbReference type="GeneID" id="63809262"/>
<dbReference type="RefSeq" id="XP_040748396.1">
    <property type="nucleotide sequence ID" value="XM_040892380.1"/>
</dbReference>
<accession>A0A2T5LL33</accession>
<keyword evidence="2" id="KW-0805">Transcription regulation</keyword>
<dbReference type="InterPro" id="IPR036864">
    <property type="entry name" value="Zn2-C6_fun-type_DNA-bd_sf"/>
</dbReference>
<dbReference type="GO" id="GO:0000981">
    <property type="term" value="F:DNA-binding transcription factor activity, RNA polymerase II-specific"/>
    <property type="evidence" value="ECO:0007669"/>
    <property type="project" value="InterPro"/>
</dbReference>
<evidence type="ECO:0000256" key="3">
    <source>
        <dbReference type="ARBA" id="ARBA00023125"/>
    </source>
</evidence>
<dbReference type="AlphaFoldDB" id="A0A2T5LL33"/>
<gene>
    <name evidence="7" type="ORF">P175DRAFT_0121964</name>
</gene>
<dbReference type="InterPro" id="IPR007219">
    <property type="entry name" value="XnlR_reg_dom"/>
</dbReference>
<feature type="domain" description="Zn(2)-C6 fungal-type" evidence="6">
    <location>
        <begin position="15"/>
        <end position="45"/>
    </location>
</feature>
<keyword evidence="3" id="KW-0238">DNA-binding</keyword>
<proteinExistence type="predicted"/>
<dbReference type="CDD" id="cd12148">
    <property type="entry name" value="fungal_TF_MHR"/>
    <property type="match status" value="1"/>
</dbReference>
<protein>
    <recommendedName>
        <fullName evidence="6">Zn(2)-C6 fungal-type domain-containing protein</fullName>
    </recommendedName>
</protein>